<evidence type="ECO:0000313" key="3">
    <source>
        <dbReference type="EMBL" id="OJJ65358.1"/>
    </source>
</evidence>
<dbReference type="InterPro" id="IPR015422">
    <property type="entry name" value="PyrdxlP-dep_Trfase_small"/>
</dbReference>
<protein>
    <submittedName>
        <fullName evidence="3">Uncharacterized protein</fullName>
    </submittedName>
</protein>
<dbReference type="PANTHER" id="PTHR39217">
    <property type="match status" value="1"/>
</dbReference>
<gene>
    <name evidence="3" type="ORF">ASPSYDRAFT_139184</name>
</gene>
<dbReference type="GO" id="GO:0008483">
    <property type="term" value="F:transaminase activity"/>
    <property type="evidence" value="ECO:0007669"/>
    <property type="project" value="InterPro"/>
</dbReference>
<dbReference type="PANTHER" id="PTHR39217:SF1">
    <property type="entry name" value="GLUTATHIONE SYNTHETASE"/>
    <property type="match status" value="1"/>
</dbReference>
<sequence>MTVTMKPMANAHTSPEPPPLDHDFHNAWGSIYSNSGFTRDDRARKIWEDYTRNPARVEQQYHLLLNEYSERFQSFSNGYWPITFHAHVSDALIPTTVASLVLNTASTCPLVVEDPALSPLLKDDPEPEKVQQFVRDLLGWSDVHASAPKLAIVEGIYGSAYGPLAHSSVEWESRIIGAGPTSILITRSDFASESILLNKLTDAKRQGCVAVVCDLVSTSDGSILPPDLYHLLLSCCDQARICLIVDEAMTAMRCGAPLACQRPEYIGNGGIQADMIAFGKGMGVSGVAINFNGLMMRHLAYHKRDQILQTLKFWRCMVSRPIATPVLIEALGILNVAEMEDWPAKSEQIGAAFREFVHQYAGDYGHKKEIIRGLGAFLAVDREFTKQFRVMAAYRRRSSWARWLPKLNSPAFLDPQLSDRGASITIKQWTDEDIIATLLGSDLATFLWAEDYVRYPDAFGRFLQIAKQAIEGSGGVQNGPRVMNHIDLVEWNMDKKYLLDMQAAGFDIPKTEIFDIEQSCSVSIIHQRLKAFQSSGPLVLKPSVSASSNNTHLISDISAPSDEDTRYLGSVEKRELQSYLVVQTFEPAIATGEYSFVFVRQRLSHVVLKVPKSGEFRCQEHFGSRVTRIPIESVGTSTLATVNAIFDHLWGRFGNGTTGEMGYVRIDGLVTEDRPFILMEIEAIEPHLYLEMDGLEDMLSLLLK</sequence>
<dbReference type="InterPro" id="IPR015424">
    <property type="entry name" value="PyrdxlP-dep_Trfase"/>
</dbReference>
<dbReference type="VEuPathDB" id="FungiDB:ASPSYDRAFT_139184"/>
<dbReference type="GeneID" id="63756994"/>
<dbReference type="SUPFAM" id="SSF56059">
    <property type="entry name" value="Glutathione synthetase ATP-binding domain-like"/>
    <property type="match status" value="1"/>
</dbReference>
<dbReference type="SUPFAM" id="SSF53383">
    <property type="entry name" value="PLP-dependent transferases"/>
    <property type="match status" value="1"/>
</dbReference>
<keyword evidence="1" id="KW-0663">Pyridoxal phosphate</keyword>
<dbReference type="STRING" id="1036612.A0A1L9U147"/>
<organism evidence="3 4">
    <name type="scientific">Aspergillus sydowii CBS 593.65</name>
    <dbReference type="NCBI Taxonomy" id="1036612"/>
    <lineage>
        <taxon>Eukaryota</taxon>
        <taxon>Fungi</taxon>
        <taxon>Dikarya</taxon>
        <taxon>Ascomycota</taxon>
        <taxon>Pezizomycotina</taxon>
        <taxon>Eurotiomycetes</taxon>
        <taxon>Eurotiomycetidae</taxon>
        <taxon>Eurotiales</taxon>
        <taxon>Aspergillaceae</taxon>
        <taxon>Aspergillus</taxon>
        <taxon>Aspergillus subgen. Nidulantes</taxon>
    </lineage>
</organism>
<evidence type="ECO:0000256" key="1">
    <source>
        <dbReference type="ARBA" id="ARBA00022898"/>
    </source>
</evidence>
<proteinExistence type="predicted"/>
<accession>A0A1L9U147</accession>
<name>A0A1L9U147_9EURO</name>
<dbReference type="InterPro" id="IPR015421">
    <property type="entry name" value="PyrdxlP-dep_Trfase_major"/>
</dbReference>
<dbReference type="AlphaFoldDB" id="A0A1L9U147"/>
<evidence type="ECO:0000256" key="2">
    <source>
        <dbReference type="SAM" id="MobiDB-lite"/>
    </source>
</evidence>
<dbReference type="Gene3D" id="3.40.640.10">
    <property type="entry name" value="Type I PLP-dependent aspartate aminotransferase-like (Major domain)"/>
    <property type="match status" value="1"/>
</dbReference>
<dbReference type="InterPro" id="IPR053191">
    <property type="entry name" value="DcsG_Biosynth_Enzyme"/>
</dbReference>
<dbReference type="EMBL" id="KV878582">
    <property type="protein sequence ID" value="OJJ65358.1"/>
    <property type="molecule type" value="Genomic_DNA"/>
</dbReference>
<dbReference type="InterPro" id="IPR005814">
    <property type="entry name" value="Aminotrans_3"/>
</dbReference>
<dbReference type="RefSeq" id="XP_040709164.1">
    <property type="nucleotide sequence ID" value="XM_040840921.1"/>
</dbReference>
<dbReference type="GO" id="GO:0030170">
    <property type="term" value="F:pyridoxal phosphate binding"/>
    <property type="evidence" value="ECO:0007669"/>
    <property type="project" value="InterPro"/>
</dbReference>
<reference evidence="4" key="1">
    <citation type="journal article" date="2017" name="Genome Biol.">
        <title>Comparative genomics reveals high biological diversity and specific adaptations in the industrially and medically important fungal genus Aspergillus.</title>
        <authorList>
            <person name="de Vries R.P."/>
            <person name="Riley R."/>
            <person name="Wiebenga A."/>
            <person name="Aguilar-Osorio G."/>
            <person name="Amillis S."/>
            <person name="Uchima C.A."/>
            <person name="Anderluh G."/>
            <person name="Asadollahi M."/>
            <person name="Askin M."/>
            <person name="Barry K."/>
            <person name="Battaglia E."/>
            <person name="Bayram O."/>
            <person name="Benocci T."/>
            <person name="Braus-Stromeyer S.A."/>
            <person name="Caldana C."/>
            <person name="Canovas D."/>
            <person name="Cerqueira G.C."/>
            <person name="Chen F."/>
            <person name="Chen W."/>
            <person name="Choi C."/>
            <person name="Clum A."/>
            <person name="Dos Santos R.A."/>
            <person name="Damasio A.R."/>
            <person name="Diallinas G."/>
            <person name="Emri T."/>
            <person name="Fekete E."/>
            <person name="Flipphi M."/>
            <person name="Freyberg S."/>
            <person name="Gallo A."/>
            <person name="Gournas C."/>
            <person name="Habgood R."/>
            <person name="Hainaut M."/>
            <person name="Harispe M.L."/>
            <person name="Henrissat B."/>
            <person name="Hilden K.S."/>
            <person name="Hope R."/>
            <person name="Hossain A."/>
            <person name="Karabika E."/>
            <person name="Karaffa L."/>
            <person name="Karanyi Z."/>
            <person name="Krasevec N."/>
            <person name="Kuo A."/>
            <person name="Kusch H."/>
            <person name="LaButti K."/>
            <person name="Lagendijk E.L."/>
            <person name="Lapidus A."/>
            <person name="Levasseur A."/>
            <person name="Lindquist E."/>
            <person name="Lipzen A."/>
            <person name="Logrieco A.F."/>
            <person name="MacCabe A."/>
            <person name="Maekelae M.R."/>
            <person name="Malavazi I."/>
            <person name="Melin P."/>
            <person name="Meyer V."/>
            <person name="Mielnichuk N."/>
            <person name="Miskei M."/>
            <person name="Molnar A.P."/>
            <person name="Mule G."/>
            <person name="Ngan C.Y."/>
            <person name="Orejas M."/>
            <person name="Orosz E."/>
            <person name="Ouedraogo J.P."/>
            <person name="Overkamp K.M."/>
            <person name="Park H.-S."/>
            <person name="Perrone G."/>
            <person name="Piumi F."/>
            <person name="Punt P.J."/>
            <person name="Ram A.F."/>
            <person name="Ramon A."/>
            <person name="Rauscher S."/>
            <person name="Record E."/>
            <person name="Riano-Pachon D.M."/>
            <person name="Robert V."/>
            <person name="Roehrig J."/>
            <person name="Ruller R."/>
            <person name="Salamov A."/>
            <person name="Salih N.S."/>
            <person name="Samson R.A."/>
            <person name="Sandor E."/>
            <person name="Sanguinetti M."/>
            <person name="Schuetze T."/>
            <person name="Sepcic K."/>
            <person name="Shelest E."/>
            <person name="Sherlock G."/>
            <person name="Sophianopoulou V."/>
            <person name="Squina F.M."/>
            <person name="Sun H."/>
            <person name="Susca A."/>
            <person name="Todd R.B."/>
            <person name="Tsang A."/>
            <person name="Unkles S.E."/>
            <person name="van de Wiele N."/>
            <person name="van Rossen-Uffink D."/>
            <person name="Oliveira J.V."/>
            <person name="Vesth T.C."/>
            <person name="Visser J."/>
            <person name="Yu J.-H."/>
            <person name="Zhou M."/>
            <person name="Andersen M.R."/>
            <person name="Archer D.B."/>
            <person name="Baker S.E."/>
            <person name="Benoit I."/>
            <person name="Brakhage A.A."/>
            <person name="Braus G.H."/>
            <person name="Fischer R."/>
            <person name="Frisvad J.C."/>
            <person name="Goldman G.H."/>
            <person name="Houbraken J."/>
            <person name="Oakley B."/>
            <person name="Pocsi I."/>
            <person name="Scazzocchio C."/>
            <person name="Seiboth B."/>
            <person name="vanKuyk P.A."/>
            <person name="Wortman J."/>
            <person name="Dyer P.S."/>
            <person name="Grigoriev I.V."/>
        </authorList>
    </citation>
    <scope>NUCLEOTIDE SEQUENCE [LARGE SCALE GENOMIC DNA]</scope>
    <source>
        <strain evidence="4">CBS 593.65</strain>
    </source>
</reference>
<evidence type="ECO:0000313" key="4">
    <source>
        <dbReference type="Proteomes" id="UP000184356"/>
    </source>
</evidence>
<feature type="region of interest" description="Disordered" evidence="2">
    <location>
        <begin position="1"/>
        <end position="20"/>
    </location>
</feature>
<keyword evidence="4" id="KW-1185">Reference proteome</keyword>
<dbReference type="Proteomes" id="UP000184356">
    <property type="component" value="Unassembled WGS sequence"/>
</dbReference>
<dbReference type="Gene3D" id="3.90.1150.10">
    <property type="entry name" value="Aspartate Aminotransferase, domain 1"/>
    <property type="match status" value="1"/>
</dbReference>
<dbReference type="OrthoDB" id="406765at2759"/>
<dbReference type="Pfam" id="PF00202">
    <property type="entry name" value="Aminotran_3"/>
    <property type="match status" value="1"/>
</dbReference>